<dbReference type="FunFam" id="3.55.10.10:FF:000002">
    <property type="entry name" value="Archease, putative"/>
    <property type="match status" value="1"/>
</dbReference>
<dbReference type="PANTHER" id="PTHR12682:SF11">
    <property type="entry name" value="PROTEIN ARCHEASE"/>
    <property type="match status" value="1"/>
</dbReference>
<dbReference type="GO" id="GO:0072669">
    <property type="term" value="C:tRNA-splicing ligase complex"/>
    <property type="evidence" value="ECO:0007669"/>
    <property type="project" value="TreeGrafter"/>
</dbReference>
<keyword evidence="3" id="KW-0479">Metal-binding</keyword>
<organism evidence="8 9">
    <name type="scientific">Plasmodium falciparum MaliPS096_E11</name>
    <dbReference type="NCBI Taxonomy" id="1036727"/>
    <lineage>
        <taxon>Eukaryota</taxon>
        <taxon>Sar</taxon>
        <taxon>Alveolata</taxon>
        <taxon>Apicomplexa</taxon>
        <taxon>Aconoidasida</taxon>
        <taxon>Haemosporida</taxon>
        <taxon>Plasmodiidae</taxon>
        <taxon>Plasmodium</taxon>
        <taxon>Plasmodium (Laverania)</taxon>
    </lineage>
</organism>
<evidence type="ECO:0000256" key="4">
    <source>
        <dbReference type="ARBA" id="ARBA00022837"/>
    </source>
</evidence>
<feature type="region of interest" description="Disordered" evidence="6">
    <location>
        <begin position="21"/>
        <end position="46"/>
    </location>
</feature>
<dbReference type="InterPro" id="IPR002804">
    <property type="entry name" value="Archease"/>
</dbReference>
<evidence type="ECO:0000256" key="1">
    <source>
        <dbReference type="ARBA" id="ARBA00007963"/>
    </source>
</evidence>
<dbReference type="EMBL" id="KI925619">
    <property type="protein sequence ID" value="ETW46826.1"/>
    <property type="molecule type" value="Genomic_DNA"/>
</dbReference>
<evidence type="ECO:0000256" key="6">
    <source>
        <dbReference type="SAM" id="MobiDB-lite"/>
    </source>
</evidence>
<evidence type="ECO:0000256" key="2">
    <source>
        <dbReference type="ARBA" id="ARBA00022694"/>
    </source>
</evidence>
<dbReference type="Pfam" id="PF01951">
    <property type="entry name" value="Archease"/>
    <property type="match status" value="1"/>
</dbReference>
<keyword evidence="2" id="KW-0819">tRNA processing</keyword>
<dbReference type="GO" id="GO:0006388">
    <property type="term" value="P:tRNA splicing, via endonucleolytic cleavage and ligation"/>
    <property type="evidence" value="ECO:0007669"/>
    <property type="project" value="TreeGrafter"/>
</dbReference>
<dbReference type="Proteomes" id="UP000030699">
    <property type="component" value="Unassembled WGS sequence"/>
</dbReference>
<feature type="compositionally biased region" description="Basic and acidic residues" evidence="6">
    <location>
        <begin position="35"/>
        <end position="46"/>
    </location>
</feature>
<protein>
    <recommendedName>
        <fullName evidence="5">Protein archease-like</fullName>
    </recommendedName>
</protein>
<proteinExistence type="inferred from homology"/>
<evidence type="ECO:0000256" key="3">
    <source>
        <dbReference type="ARBA" id="ARBA00022723"/>
    </source>
</evidence>
<dbReference type="InterPro" id="IPR023572">
    <property type="entry name" value="Archease_dom"/>
</dbReference>
<comment type="similarity">
    <text evidence="1">Belongs to the archease family.</text>
</comment>
<dbReference type="InterPro" id="IPR036820">
    <property type="entry name" value="Archease_dom_sf"/>
</dbReference>
<dbReference type="GO" id="GO:0046872">
    <property type="term" value="F:metal ion binding"/>
    <property type="evidence" value="ECO:0007669"/>
    <property type="project" value="UniProtKB-KW"/>
</dbReference>
<reference evidence="8 9" key="2">
    <citation type="submission" date="2013-02" db="EMBL/GenBank/DDBJ databases">
        <title>The Genome Sequence of Plasmodium falciparum MaliPS096_E11.</title>
        <authorList>
            <consortium name="The Broad Institute Genome Sequencing Platform"/>
            <consortium name="The Broad Institute Genome Sequencing Center for Infectious Disease"/>
            <person name="Neafsey D."/>
            <person name="Cheeseman I."/>
            <person name="Volkman S."/>
            <person name="Adams J."/>
            <person name="Walker B."/>
            <person name="Young S.K."/>
            <person name="Zeng Q."/>
            <person name="Gargeya S."/>
            <person name="Fitzgerald M."/>
            <person name="Haas B."/>
            <person name="Abouelleil A."/>
            <person name="Alvarado L."/>
            <person name="Arachchi H.M."/>
            <person name="Berlin A.M."/>
            <person name="Chapman S.B."/>
            <person name="Dewar J."/>
            <person name="Goldberg J."/>
            <person name="Griggs A."/>
            <person name="Gujja S."/>
            <person name="Hansen M."/>
            <person name="Howarth C."/>
            <person name="Imamovic A."/>
            <person name="Larimer J."/>
            <person name="McCowan C."/>
            <person name="Murphy C."/>
            <person name="Neiman D."/>
            <person name="Pearson M."/>
            <person name="Priest M."/>
            <person name="Roberts A."/>
            <person name="Saif S."/>
            <person name="Shea T."/>
            <person name="Sisk P."/>
            <person name="Sykes S."/>
            <person name="Wortman J."/>
            <person name="Nusbaum C."/>
            <person name="Birren B."/>
        </authorList>
    </citation>
    <scope>NUCLEOTIDE SEQUENCE [LARGE SCALE GENOMIC DNA]</scope>
    <source>
        <strain evidence="8 9">MaliPS096_E11</strain>
    </source>
</reference>
<evidence type="ECO:0000313" key="9">
    <source>
        <dbReference type="Proteomes" id="UP000030699"/>
    </source>
</evidence>
<dbReference type="AlphaFoldDB" id="A0A024WJX0"/>
<reference evidence="8 9" key="1">
    <citation type="submission" date="2013-02" db="EMBL/GenBank/DDBJ databases">
        <title>The Genome Annotation of Plasmodium falciparum MaliPS096_E11.</title>
        <authorList>
            <consortium name="The Broad Institute Genome Sequencing Platform"/>
            <consortium name="The Broad Institute Genome Sequencing Center for Infectious Disease"/>
            <person name="Neafsey D."/>
            <person name="Hoffman S."/>
            <person name="Volkman S."/>
            <person name="Rosenthal P."/>
            <person name="Walker B."/>
            <person name="Young S.K."/>
            <person name="Zeng Q."/>
            <person name="Gargeya S."/>
            <person name="Fitzgerald M."/>
            <person name="Haas B."/>
            <person name="Abouelleil A."/>
            <person name="Allen A.W."/>
            <person name="Alvarado L."/>
            <person name="Arachchi H.M."/>
            <person name="Berlin A.M."/>
            <person name="Chapman S.B."/>
            <person name="Gainer-Dewar J."/>
            <person name="Goldberg J."/>
            <person name="Griggs A."/>
            <person name="Gujja S."/>
            <person name="Hansen M."/>
            <person name="Howarth C."/>
            <person name="Imamovic A."/>
            <person name="Ireland A."/>
            <person name="Larimer J."/>
            <person name="McCowan C."/>
            <person name="Murphy C."/>
            <person name="Pearson M."/>
            <person name="Poon T.W."/>
            <person name="Priest M."/>
            <person name="Roberts A."/>
            <person name="Saif S."/>
            <person name="Shea T."/>
            <person name="Sisk P."/>
            <person name="Sykes S."/>
            <person name="Wortman J."/>
            <person name="Nusbaum C."/>
            <person name="Birren B."/>
        </authorList>
    </citation>
    <scope>NUCLEOTIDE SEQUENCE [LARGE SCALE GENOMIC DNA]</scope>
    <source>
        <strain evidence="8 9">MaliPS096_E11</strain>
    </source>
</reference>
<feature type="domain" description="Archease" evidence="7">
    <location>
        <begin position="117"/>
        <end position="253"/>
    </location>
</feature>
<evidence type="ECO:0000256" key="5">
    <source>
        <dbReference type="ARBA" id="ARBA00071898"/>
    </source>
</evidence>
<sequence length="253" mass="30006">MSNPFSKKEIISLPQRNRRKVNKSYISEDENEEEENKHIFNGDNNTSDRMDDHINDYVDDHINDYVDEHINDHVDEHINDHVDEHINDHVDDHINDYVDDHINKDIYNKFSNKTYEYKYLDHTADIILHSSGKNLRECFESICICMFDYMCNLNSVELKKRRKITVSGANIEDLLFNFLTEFHFLYGSEYFICKHIEIIYFNMNLFLIEAYGYGDIFNISIHESGTEIKAVTKHELKIISNQDACEMFVLVDI</sequence>
<keyword evidence="4" id="KW-0106">Calcium</keyword>
<accession>A0A024WJX0</accession>
<dbReference type="PANTHER" id="PTHR12682">
    <property type="entry name" value="ARCHEASE"/>
    <property type="match status" value="1"/>
</dbReference>
<name>A0A024WJX0_PLAFA</name>
<gene>
    <name evidence="8" type="ORF">PFMALIP_05107</name>
</gene>
<dbReference type="Gene3D" id="3.55.10.10">
    <property type="entry name" value="Archease domain"/>
    <property type="match status" value="1"/>
</dbReference>
<dbReference type="SUPFAM" id="SSF69819">
    <property type="entry name" value="MTH1598-like"/>
    <property type="match status" value="1"/>
</dbReference>
<dbReference type="OrthoDB" id="2190767at2759"/>
<evidence type="ECO:0000259" key="7">
    <source>
        <dbReference type="Pfam" id="PF01951"/>
    </source>
</evidence>
<evidence type="ECO:0000313" key="8">
    <source>
        <dbReference type="EMBL" id="ETW46826.1"/>
    </source>
</evidence>